<protein>
    <submittedName>
        <fullName evidence="1">Uncharacterized protein</fullName>
    </submittedName>
</protein>
<gene>
    <name evidence="1" type="ORF">BMON_0911</name>
</gene>
<proteinExistence type="predicted"/>
<reference evidence="1 2" key="1">
    <citation type="submission" date="2014-03" db="EMBL/GenBank/DDBJ databases">
        <title>Genomics of Bifidobacteria.</title>
        <authorList>
            <person name="Ventura M."/>
            <person name="Milani C."/>
            <person name="Lugli G.A."/>
        </authorList>
    </citation>
    <scope>NUCLEOTIDE SEQUENCE [LARGE SCALE GENOMIC DNA]</scope>
    <source>
        <strain evidence="1 2">DSM 21395</strain>
    </source>
</reference>
<organism evidence="1 2">
    <name type="scientific">Bifidobacterium mongoliense DSM 21395</name>
    <dbReference type="NCBI Taxonomy" id="1437603"/>
    <lineage>
        <taxon>Bacteria</taxon>
        <taxon>Bacillati</taxon>
        <taxon>Actinomycetota</taxon>
        <taxon>Actinomycetes</taxon>
        <taxon>Bifidobacteriales</taxon>
        <taxon>Bifidobacteriaceae</taxon>
        <taxon>Bifidobacterium</taxon>
    </lineage>
</organism>
<dbReference type="AlphaFoldDB" id="A0A087BWT8"/>
<dbReference type="Proteomes" id="UP000029082">
    <property type="component" value="Unassembled WGS sequence"/>
</dbReference>
<name>A0A087BWT8_9BIFI</name>
<evidence type="ECO:0000313" key="2">
    <source>
        <dbReference type="Proteomes" id="UP000029082"/>
    </source>
</evidence>
<comment type="caution">
    <text evidence="1">The sequence shown here is derived from an EMBL/GenBank/DDBJ whole genome shotgun (WGS) entry which is preliminary data.</text>
</comment>
<sequence>MLIGELACAMVEGYQGSGLNDPTSILQPPNTLQRTLRPKADEMPPKPTSLTAKCVHGSFPHSKKWHVLAAEPLCLDIKPPTAFPLP</sequence>
<keyword evidence="2" id="KW-1185">Reference proteome</keyword>
<dbReference type="EMBL" id="JGZE01000018">
    <property type="protein sequence ID" value="KFI75488.1"/>
    <property type="molecule type" value="Genomic_DNA"/>
</dbReference>
<accession>A0A087BWT8</accession>
<evidence type="ECO:0000313" key="1">
    <source>
        <dbReference type="EMBL" id="KFI75488.1"/>
    </source>
</evidence>